<dbReference type="AlphaFoldDB" id="A0A9X7UCQ5"/>
<evidence type="ECO:0000313" key="4">
    <source>
        <dbReference type="Proteomes" id="UP000515377"/>
    </source>
</evidence>
<evidence type="ECO:0000313" key="2">
    <source>
        <dbReference type="EMBL" id="QNG45970.1"/>
    </source>
</evidence>
<evidence type="ECO:0000313" key="3">
    <source>
        <dbReference type="EMBL" id="QNG46009.1"/>
    </source>
</evidence>
<dbReference type="EMBL" id="CP060122">
    <property type="protein sequence ID" value="QNG46009.1"/>
    <property type="molecule type" value="Genomic_DNA"/>
</dbReference>
<feature type="region of interest" description="Disordered" evidence="1">
    <location>
        <begin position="1"/>
        <end position="26"/>
    </location>
</feature>
<reference evidence="3 4" key="1">
    <citation type="submission" date="2020-07" db="EMBL/GenBank/DDBJ databases">
        <title>Whole genome sequence of Sphingobium yanoikuyae A3.</title>
        <authorList>
            <person name="Han S.-S."/>
        </authorList>
    </citation>
    <scope>NUCLEOTIDE SEQUENCE [LARGE SCALE GENOMIC DNA]</scope>
    <source>
        <strain evidence="3 4">A3</strain>
    </source>
</reference>
<evidence type="ECO:0000256" key="1">
    <source>
        <dbReference type="SAM" id="MobiDB-lite"/>
    </source>
</evidence>
<gene>
    <name evidence="2" type="ORF">H3V42_30325</name>
    <name evidence="3" type="ORF">H3V42_30565</name>
</gene>
<dbReference type="Proteomes" id="UP000515377">
    <property type="component" value="Chromosome"/>
</dbReference>
<dbReference type="EMBL" id="CP060122">
    <property type="protein sequence ID" value="QNG45970.1"/>
    <property type="molecule type" value="Genomic_DNA"/>
</dbReference>
<name>A0A9X7UCQ5_SPHYA</name>
<organism evidence="3 4">
    <name type="scientific">Sphingobium yanoikuyae</name>
    <name type="common">Sphingomonas yanoikuyae</name>
    <dbReference type="NCBI Taxonomy" id="13690"/>
    <lineage>
        <taxon>Bacteria</taxon>
        <taxon>Pseudomonadati</taxon>
        <taxon>Pseudomonadota</taxon>
        <taxon>Alphaproteobacteria</taxon>
        <taxon>Sphingomonadales</taxon>
        <taxon>Sphingomonadaceae</taxon>
        <taxon>Sphingobium</taxon>
    </lineage>
</organism>
<accession>A0A9X7UCQ5</accession>
<feature type="compositionally biased region" description="Basic and acidic residues" evidence="1">
    <location>
        <begin position="1"/>
        <end position="17"/>
    </location>
</feature>
<sequence>MPSDGDHKYAEHGKDDENSTSCFPGDGPPVWSLKIIIRLTGIVFHPMDLRPYSLCPQRFFGGRLLSFRTEV</sequence>
<proteinExistence type="predicted"/>
<protein>
    <submittedName>
        <fullName evidence="3">Uncharacterized protein</fullName>
    </submittedName>
</protein>